<dbReference type="Proteomes" id="UP001396334">
    <property type="component" value="Unassembled WGS sequence"/>
</dbReference>
<sequence length="342" mass="38472">MAEPLSSSKDELIQHIKRLGTYLALKMSNLFSISFQKLDPRSVGAIAGLAVAIVFTYRLMRSPAAPPRRQPKRQTPLTSSSSISTQSNATLMPSGVCLPSEDLRAQHVVDEFFQPVKPTLGQIVRQKLSEGRKVTCRLLGVILEESSPEELQAKQATVKSSVLDVLLEITKFCDLYLTKFCDLYLMERVIDDESEKNVLLALENAGIFTSGGLVKDKVLFCSTENGHTSFVRQLEPDWHIDTSPEILSQLARFIKYQLHISPVRSERTAANVFSAPSLEHFFGCARLLSRCVRFFRMMEKIYLFEICEIGFNIPTFFELEKLHASINVCNLDSPRICNAMQS</sequence>
<reference evidence="1 2" key="1">
    <citation type="journal article" date="2024" name="G3 (Bethesda)">
        <title>Genome assembly of Hibiscus sabdariffa L. provides insights into metabolisms of medicinal natural products.</title>
        <authorList>
            <person name="Kim T."/>
        </authorList>
    </citation>
    <scope>NUCLEOTIDE SEQUENCE [LARGE SCALE GENOMIC DNA]</scope>
    <source>
        <strain evidence="1">TK-2024</strain>
        <tissue evidence="1">Old leaves</tissue>
    </source>
</reference>
<accession>A0ABR1ZK79</accession>
<gene>
    <name evidence="1" type="ORF">V6N11_021481</name>
</gene>
<dbReference type="Pfam" id="PF22978">
    <property type="entry name" value="HAD_Pex22"/>
    <property type="match status" value="1"/>
</dbReference>
<proteinExistence type="predicted"/>
<protein>
    <submittedName>
        <fullName evidence="1">Uncharacterized protein</fullName>
    </submittedName>
</protein>
<comment type="caution">
    <text evidence="1">The sequence shown here is derived from an EMBL/GenBank/DDBJ whole genome shotgun (WGS) entry which is preliminary data.</text>
</comment>
<dbReference type="PANTHER" id="PTHR34126">
    <property type="entry name" value="PEROXISOME BIOGENESIS PROTEIN 22"/>
    <property type="match status" value="1"/>
</dbReference>
<dbReference type="PANTHER" id="PTHR34126:SF1">
    <property type="entry name" value="PEROXISOME BIOGENESIS PROTEIN 22"/>
    <property type="match status" value="1"/>
</dbReference>
<keyword evidence="2" id="KW-1185">Reference proteome</keyword>
<dbReference type="EMBL" id="JBBPBN010000958">
    <property type="protein sequence ID" value="KAK8481022.1"/>
    <property type="molecule type" value="Genomic_DNA"/>
</dbReference>
<evidence type="ECO:0000313" key="1">
    <source>
        <dbReference type="EMBL" id="KAK8481022.1"/>
    </source>
</evidence>
<organism evidence="1 2">
    <name type="scientific">Hibiscus sabdariffa</name>
    <name type="common">roselle</name>
    <dbReference type="NCBI Taxonomy" id="183260"/>
    <lineage>
        <taxon>Eukaryota</taxon>
        <taxon>Viridiplantae</taxon>
        <taxon>Streptophyta</taxon>
        <taxon>Embryophyta</taxon>
        <taxon>Tracheophyta</taxon>
        <taxon>Spermatophyta</taxon>
        <taxon>Magnoliopsida</taxon>
        <taxon>eudicotyledons</taxon>
        <taxon>Gunneridae</taxon>
        <taxon>Pentapetalae</taxon>
        <taxon>rosids</taxon>
        <taxon>malvids</taxon>
        <taxon>Malvales</taxon>
        <taxon>Malvaceae</taxon>
        <taxon>Malvoideae</taxon>
        <taxon>Hibiscus</taxon>
    </lineage>
</organism>
<dbReference type="InterPro" id="IPR037485">
    <property type="entry name" value="PEX22"/>
</dbReference>
<name>A0ABR1ZK79_9ROSI</name>
<evidence type="ECO:0000313" key="2">
    <source>
        <dbReference type="Proteomes" id="UP001396334"/>
    </source>
</evidence>